<keyword evidence="2" id="KW-0812">Transmembrane</keyword>
<dbReference type="Proteomes" id="UP000321518">
    <property type="component" value="Unassembled WGS sequence"/>
</dbReference>
<reference evidence="3 4" key="1">
    <citation type="submission" date="2019-07" db="EMBL/GenBank/DDBJ databases">
        <title>Rhodotorula toruloides NBRC10032 genome sequencing.</title>
        <authorList>
            <person name="Shida Y."/>
            <person name="Takaku H."/>
            <person name="Ogasawara W."/>
            <person name="Mori K."/>
        </authorList>
    </citation>
    <scope>NUCLEOTIDE SEQUENCE [LARGE SCALE GENOMIC DNA]</scope>
    <source>
        <strain evidence="3 4">NBRC10032</strain>
    </source>
</reference>
<feature type="compositionally biased region" description="Low complexity" evidence="1">
    <location>
        <begin position="49"/>
        <end position="117"/>
    </location>
</feature>
<evidence type="ECO:0000313" key="4">
    <source>
        <dbReference type="Proteomes" id="UP000321518"/>
    </source>
</evidence>
<dbReference type="EMBL" id="BJWK01000003">
    <property type="protein sequence ID" value="GEM07408.1"/>
    <property type="molecule type" value="Genomic_DNA"/>
</dbReference>
<keyword evidence="2" id="KW-0472">Membrane</keyword>
<sequence length="469" mass="46468">MDAVLVHRDGLVYAEHPTRFVRERRQANPVASFVSSPVGAPGGGGSGGASSTSSTASSTTTTTASSTTTSASTTRTTSSTTSSTTLSSIAISAAPTSTSTTPSSTSTRERTTSSAPAGKSSHDHHERDHPNDGQVAAPSSHAEAEGAQIADLAWSGPPVIVVGTSTITSSLSPITSASTRSLAPTSSAAASSGGLSTGAKVGIGVGAAAGGLGLLALLAFLCLGVGRRRKEKRDAADNILWPATGDSAALYPEPVHNTGRAGFGVGDDGDEVEDVAGAGAGTGGGGGPGMAEVGAGAAGLGAAGVLGRYGSTSSRQPTLPTIPPSVYTSDYSASPYNYCGGGTNGGDGSSPEGASAYTGYSTQTPSQHSHAPLAPGPASIGYVTSQDRHTPSPPRTGSASADGHAYDAAGSQSGHLPFPGEPEMDAPDRALSPRPMQVGDSAFGPGYDETDGGRRWRLSVVNDDPRDRD</sequence>
<feature type="region of interest" description="Disordered" evidence="1">
    <location>
        <begin position="33"/>
        <end position="146"/>
    </location>
</feature>
<gene>
    <name evidence="3" type="ORF">Rt10032_c03g1425</name>
</gene>
<dbReference type="OrthoDB" id="2538268at2759"/>
<protein>
    <submittedName>
        <fullName evidence="3">Proteophosphoglycan ppg4</fullName>
    </submittedName>
</protein>
<keyword evidence="2" id="KW-1133">Transmembrane helix</keyword>
<feature type="compositionally biased region" description="Polar residues" evidence="1">
    <location>
        <begin position="358"/>
        <end position="369"/>
    </location>
</feature>
<evidence type="ECO:0000256" key="2">
    <source>
        <dbReference type="SAM" id="Phobius"/>
    </source>
</evidence>
<evidence type="ECO:0000313" key="3">
    <source>
        <dbReference type="EMBL" id="GEM07408.1"/>
    </source>
</evidence>
<organism evidence="3 4">
    <name type="scientific">Rhodotorula toruloides</name>
    <name type="common">Yeast</name>
    <name type="synonym">Rhodosporidium toruloides</name>
    <dbReference type="NCBI Taxonomy" id="5286"/>
    <lineage>
        <taxon>Eukaryota</taxon>
        <taxon>Fungi</taxon>
        <taxon>Dikarya</taxon>
        <taxon>Basidiomycota</taxon>
        <taxon>Pucciniomycotina</taxon>
        <taxon>Microbotryomycetes</taxon>
        <taxon>Sporidiobolales</taxon>
        <taxon>Sporidiobolaceae</taxon>
        <taxon>Rhodotorula</taxon>
    </lineage>
</organism>
<comment type="caution">
    <text evidence="3">The sequence shown here is derived from an EMBL/GenBank/DDBJ whole genome shotgun (WGS) entry which is preliminary data.</text>
</comment>
<feature type="transmembrane region" description="Helical" evidence="2">
    <location>
        <begin position="201"/>
        <end position="223"/>
    </location>
</feature>
<feature type="compositionally biased region" description="Basic and acidic residues" evidence="1">
    <location>
        <begin position="120"/>
        <end position="131"/>
    </location>
</feature>
<proteinExistence type="predicted"/>
<accession>A0A511KAM0</accession>
<evidence type="ECO:0000256" key="1">
    <source>
        <dbReference type="SAM" id="MobiDB-lite"/>
    </source>
</evidence>
<name>A0A511KAM0_RHOTO</name>
<feature type="region of interest" description="Disordered" evidence="1">
    <location>
        <begin position="343"/>
        <end position="469"/>
    </location>
</feature>
<dbReference type="AlphaFoldDB" id="A0A511KAM0"/>
<feature type="region of interest" description="Disordered" evidence="1">
    <location>
        <begin position="171"/>
        <end position="194"/>
    </location>
</feature>